<feature type="signal peptide" evidence="2">
    <location>
        <begin position="1"/>
        <end position="33"/>
    </location>
</feature>
<comment type="caution">
    <text evidence="3">The sequence shown here is derived from an EMBL/GenBank/DDBJ whole genome shotgun (WGS) entry which is preliminary data.</text>
</comment>
<accession>A0A2T7G3N0</accession>
<sequence>MKPKKTIAACLKALSYLAIICALMFLPSSATHAASGIHGDHHAASVSSDQAVPKHAHEAASSESMHGASGSASQADQKDQASGQCCNGLCVSVVLDDTDIPFVKQATRDKYLMVLAQPDSIEPTGFLRPPLYLI</sequence>
<evidence type="ECO:0000313" key="3">
    <source>
        <dbReference type="EMBL" id="PVA09016.1"/>
    </source>
</evidence>
<reference evidence="3 4" key="1">
    <citation type="submission" date="2018-04" db="EMBL/GenBank/DDBJ databases">
        <title>Pelagivirga bohaiensis gen. nov., sp. nov., a bacterium isolated from the Bohai Sea.</title>
        <authorList>
            <person name="Ji X."/>
        </authorList>
    </citation>
    <scope>NUCLEOTIDE SEQUENCE [LARGE SCALE GENOMIC DNA]</scope>
    <source>
        <strain evidence="3 4">BH-SD19</strain>
    </source>
</reference>
<dbReference type="Proteomes" id="UP000244446">
    <property type="component" value="Unassembled WGS sequence"/>
</dbReference>
<evidence type="ECO:0008006" key="5">
    <source>
        <dbReference type="Google" id="ProtNLM"/>
    </source>
</evidence>
<feature type="region of interest" description="Disordered" evidence="1">
    <location>
        <begin position="37"/>
        <end position="78"/>
    </location>
</feature>
<feature type="chain" id="PRO_5015525162" description="DUF2946 domain-containing protein" evidence="2">
    <location>
        <begin position="34"/>
        <end position="134"/>
    </location>
</feature>
<dbReference type="AlphaFoldDB" id="A0A2T7G3N0"/>
<evidence type="ECO:0000256" key="2">
    <source>
        <dbReference type="SAM" id="SignalP"/>
    </source>
</evidence>
<keyword evidence="4" id="KW-1185">Reference proteome</keyword>
<protein>
    <recommendedName>
        <fullName evidence="5">DUF2946 domain-containing protein</fullName>
    </recommendedName>
</protein>
<keyword evidence="2" id="KW-0732">Signal</keyword>
<gene>
    <name evidence="3" type="ORF">DC366_15760</name>
</gene>
<dbReference type="EMBL" id="QCYH01000012">
    <property type="protein sequence ID" value="PVA09016.1"/>
    <property type="molecule type" value="Genomic_DNA"/>
</dbReference>
<organism evidence="3 4">
    <name type="scientific">Pelagivirga sediminicola</name>
    <dbReference type="NCBI Taxonomy" id="2170575"/>
    <lineage>
        <taxon>Bacteria</taxon>
        <taxon>Pseudomonadati</taxon>
        <taxon>Pseudomonadota</taxon>
        <taxon>Alphaproteobacteria</taxon>
        <taxon>Rhodobacterales</taxon>
        <taxon>Paracoccaceae</taxon>
        <taxon>Pelagivirga</taxon>
    </lineage>
</organism>
<evidence type="ECO:0000256" key="1">
    <source>
        <dbReference type="SAM" id="MobiDB-lite"/>
    </source>
</evidence>
<evidence type="ECO:0000313" key="4">
    <source>
        <dbReference type="Proteomes" id="UP000244446"/>
    </source>
</evidence>
<proteinExistence type="predicted"/>
<name>A0A2T7G3N0_9RHOB</name>